<dbReference type="Gene3D" id="3.40.50.720">
    <property type="entry name" value="NAD(P)-binding Rossmann-like Domain"/>
    <property type="match status" value="1"/>
</dbReference>
<dbReference type="RefSeq" id="XP_041689191.1">
    <property type="nucleotide sequence ID" value="XM_041823630.1"/>
</dbReference>
<evidence type="ECO:0000256" key="2">
    <source>
        <dbReference type="ARBA" id="ARBA00010371"/>
    </source>
</evidence>
<protein>
    <submittedName>
        <fullName evidence="9">Related to NADPH:quinone reductase and related Zn-dependent oxidoreductases</fullName>
    </submittedName>
</protein>
<dbReference type="Pfam" id="PF00107">
    <property type="entry name" value="ADH_zinc_N"/>
    <property type="match status" value="1"/>
</dbReference>
<dbReference type="EMBL" id="FCQH01000016">
    <property type="protein sequence ID" value="CVL05281.1"/>
    <property type="molecule type" value="Genomic_DNA"/>
</dbReference>
<keyword evidence="6" id="KW-0496">Mitochondrion</keyword>
<proteinExistence type="inferred from homology"/>
<dbReference type="SUPFAM" id="SSF50129">
    <property type="entry name" value="GroES-like"/>
    <property type="match status" value="1"/>
</dbReference>
<dbReference type="Proteomes" id="UP000184255">
    <property type="component" value="Unassembled WGS sequence"/>
</dbReference>
<comment type="similarity">
    <text evidence="2">Belongs to the zinc-containing alcohol dehydrogenase family. Quinone oxidoreductase subfamily.</text>
</comment>
<reference evidence="10" key="1">
    <citation type="journal article" date="2016" name="Genome Biol. Evol.">
        <title>Comparative 'omics' of the Fusarium fujikuroi species complex highlights differences in genetic potential and metabolite synthesis.</title>
        <authorList>
            <person name="Niehaus E.-M."/>
            <person name="Muensterkoetter M."/>
            <person name="Proctor R.H."/>
            <person name="Brown D.W."/>
            <person name="Sharon A."/>
            <person name="Idan Y."/>
            <person name="Oren-Young L."/>
            <person name="Sieber C.M."/>
            <person name="Novak O."/>
            <person name="Pencik A."/>
            <person name="Tarkowska D."/>
            <person name="Hromadova K."/>
            <person name="Freeman S."/>
            <person name="Maymon M."/>
            <person name="Elazar M."/>
            <person name="Youssef S.A."/>
            <person name="El-Shabrawy E.S.M."/>
            <person name="Shalaby A.B.A."/>
            <person name="Houterman P."/>
            <person name="Brock N.L."/>
            <person name="Burkhardt I."/>
            <person name="Tsavkelova E.A."/>
            <person name="Dickschat J.S."/>
            <person name="Galuszka P."/>
            <person name="Gueldener U."/>
            <person name="Tudzynski B."/>
        </authorList>
    </citation>
    <scope>NUCLEOTIDE SEQUENCE [LARGE SCALE GENOMIC DNA]</scope>
    <source>
        <strain evidence="10">MRC7560</strain>
    </source>
</reference>
<dbReference type="AlphaFoldDB" id="A0A1L7UCP3"/>
<dbReference type="Pfam" id="PF08240">
    <property type="entry name" value="ADH_N"/>
    <property type="match status" value="1"/>
</dbReference>
<dbReference type="InterPro" id="IPR011032">
    <property type="entry name" value="GroES-like_sf"/>
</dbReference>
<dbReference type="SUPFAM" id="SSF51735">
    <property type="entry name" value="NAD(P)-binding Rossmann-fold domains"/>
    <property type="match status" value="1"/>
</dbReference>
<keyword evidence="10" id="KW-1185">Reference proteome</keyword>
<feature type="domain" description="Alcohol dehydrogenase-like N-terminal" evidence="8">
    <location>
        <begin position="2"/>
        <end position="52"/>
    </location>
</feature>
<sequence>MASINPSDLVTISGAYGSRISLPFVPGYEGVVVVESVSDGVSESKVGQRVLPLGSSGTWQDVKVTEKLVTGKESCSSVPSDLTDEQAAMAYINPLTAQKIVEKYAPKKQDTIVAVNAATSAIGQILIRMLNKKGLEPVVLVRRSDAGEQLMRELDVAAVICSSEEASLPQKLYELTRSRGLAVAFNAVGGSEGDDLVRTLSPKGVLVHNRLLSGRALSYELLKECPWARIELFRLRDWARVKGHDEVQSALDEIFEMIRDGTVATKVAGVCIAYQSPDRD</sequence>
<evidence type="ECO:0000259" key="7">
    <source>
        <dbReference type="Pfam" id="PF00107"/>
    </source>
</evidence>
<dbReference type="PANTHER" id="PTHR43981:SF2">
    <property type="entry name" value="ENOYL-[ACYL-CARRIER-PROTEIN] REDUCTASE, MITOCHONDRIAL"/>
    <property type="match status" value="1"/>
</dbReference>
<name>A0A1L7UCP3_FUSMA</name>
<evidence type="ECO:0000256" key="4">
    <source>
        <dbReference type="ARBA" id="ARBA00022946"/>
    </source>
</evidence>
<feature type="domain" description="Alcohol dehydrogenase-like C-terminal" evidence="7">
    <location>
        <begin position="121"/>
        <end position="207"/>
    </location>
</feature>
<dbReference type="PANTHER" id="PTHR43981">
    <property type="entry name" value="ENOYL-[ACYL-CARRIER-PROTEIN] REDUCTASE, MITOCHONDRIAL"/>
    <property type="match status" value="1"/>
</dbReference>
<dbReference type="InterPro" id="IPR013149">
    <property type="entry name" value="ADH-like_C"/>
</dbReference>
<evidence type="ECO:0000313" key="10">
    <source>
        <dbReference type="Proteomes" id="UP000184255"/>
    </source>
</evidence>
<dbReference type="InterPro" id="IPR051034">
    <property type="entry name" value="Mito_Enoyl-ACP_Reductase"/>
</dbReference>
<comment type="subcellular location">
    <subcellularLocation>
        <location evidence="1">Mitochondrion</location>
    </subcellularLocation>
</comment>
<dbReference type="GO" id="GO:0005739">
    <property type="term" value="C:mitochondrion"/>
    <property type="evidence" value="ECO:0007669"/>
    <property type="project" value="UniProtKB-SubCell"/>
</dbReference>
<dbReference type="InterPro" id="IPR036291">
    <property type="entry name" value="NAD(P)-bd_dom_sf"/>
</dbReference>
<dbReference type="GeneID" id="65090111"/>
<keyword evidence="5" id="KW-0560">Oxidoreductase</keyword>
<organism evidence="9 10">
    <name type="scientific">Fusarium mangiferae</name>
    <name type="common">Mango malformation disease fungus</name>
    <dbReference type="NCBI Taxonomy" id="192010"/>
    <lineage>
        <taxon>Eukaryota</taxon>
        <taxon>Fungi</taxon>
        <taxon>Dikarya</taxon>
        <taxon>Ascomycota</taxon>
        <taxon>Pezizomycotina</taxon>
        <taxon>Sordariomycetes</taxon>
        <taxon>Hypocreomycetidae</taxon>
        <taxon>Hypocreales</taxon>
        <taxon>Nectriaceae</taxon>
        <taxon>Fusarium</taxon>
        <taxon>Fusarium fujikuroi species complex</taxon>
    </lineage>
</organism>
<dbReference type="InterPro" id="IPR013154">
    <property type="entry name" value="ADH-like_N"/>
</dbReference>
<gene>
    <name evidence="9" type="ORF">FMAN_10858</name>
</gene>
<accession>A0A1L7UCP3</accession>
<evidence type="ECO:0000313" key="9">
    <source>
        <dbReference type="EMBL" id="CVL05281.1"/>
    </source>
</evidence>
<evidence type="ECO:0000256" key="3">
    <source>
        <dbReference type="ARBA" id="ARBA00022857"/>
    </source>
</evidence>
<evidence type="ECO:0000259" key="8">
    <source>
        <dbReference type="Pfam" id="PF08240"/>
    </source>
</evidence>
<dbReference type="GO" id="GO:0006631">
    <property type="term" value="P:fatty acid metabolic process"/>
    <property type="evidence" value="ECO:0007669"/>
    <property type="project" value="TreeGrafter"/>
</dbReference>
<dbReference type="VEuPathDB" id="FungiDB:FMAN_10858"/>
<evidence type="ECO:0000256" key="5">
    <source>
        <dbReference type="ARBA" id="ARBA00023002"/>
    </source>
</evidence>
<keyword evidence="3" id="KW-0521">NADP</keyword>
<comment type="caution">
    <text evidence="9">The sequence shown here is derived from an EMBL/GenBank/DDBJ whole genome shotgun (WGS) entry which is preliminary data.</text>
</comment>
<dbReference type="Gene3D" id="3.90.180.10">
    <property type="entry name" value="Medium-chain alcohol dehydrogenases, catalytic domain"/>
    <property type="match status" value="1"/>
</dbReference>
<evidence type="ECO:0000256" key="1">
    <source>
        <dbReference type="ARBA" id="ARBA00004173"/>
    </source>
</evidence>
<dbReference type="CDD" id="cd05282">
    <property type="entry name" value="ETR_like"/>
    <property type="match status" value="1"/>
</dbReference>
<dbReference type="GO" id="GO:0016491">
    <property type="term" value="F:oxidoreductase activity"/>
    <property type="evidence" value="ECO:0007669"/>
    <property type="project" value="UniProtKB-KW"/>
</dbReference>
<keyword evidence="4" id="KW-0809">Transit peptide</keyword>
<evidence type="ECO:0000256" key="6">
    <source>
        <dbReference type="ARBA" id="ARBA00023128"/>
    </source>
</evidence>